<feature type="binding site" evidence="2">
    <location>
        <position position="96"/>
    </location>
    <ligand>
        <name>a divalent metal cation</name>
        <dbReference type="ChEBI" id="CHEBI:60240"/>
        <label>1</label>
    </ligand>
</feature>
<dbReference type="Proteomes" id="UP000054845">
    <property type="component" value="Unassembled WGS sequence"/>
</dbReference>
<protein>
    <submittedName>
        <fullName evidence="4">Ngg1-interacting factor 3 protein NIF3L1</fullName>
    </submittedName>
</protein>
<feature type="binding site" evidence="2">
    <location>
        <position position="134"/>
    </location>
    <ligand>
        <name>a divalent metal cation</name>
        <dbReference type="ChEBI" id="CHEBI:60240"/>
        <label>1</label>
    </ligand>
</feature>
<dbReference type="PANTHER" id="PTHR13799:SF13">
    <property type="entry name" value="NIF3-LIKE PROTEIN 1"/>
    <property type="match status" value="1"/>
</dbReference>
<dbReference type="Pfam" id="PF01784">
    <property type="entry name" value="DUF34_NIF3"/>
    <property type="match status" value="1"/>
</dbReference>
<evidence type="ECO:0000256" key="2">
    <source>
        <dbReference type="PIRSR" id="PIRSR602678-1"/>
    </source>
</evidence>
<dbReference type="AlphaFoldDB" id="A0A0P1BBU4"/>
<feature type="region of interest" description="Disordered" evidence="3">
    <location>
        <begin position="389"/>
        <end position="418"/>
    </location>
</feature>
<dbReference type="PANTHER" id="PTHR13799">
    <property type="entry name" value="NGG1 INTERACTING FACTOR 3"/>
    <property type="match status" value="1"/>
</dbReference>
<evidence type="ECO:0000313" key="5">
    <source>
        <dbReference type="Proteomes" id="UP000054845"/>
    </source>
</evidence>
<reference evidence="4 5" key="1">
    <citation type="submission" date="2014-09" db="EMBL/GenBank/DDBJ databases">
        <authorList>
            <person name="Magalhaes I.L.F."/>
            <person name="Oliveira U."/>
            <person name="Santos F.R."/>
            <person name="Vidigal T.H.D.A."/>
            <person name="Brescovit A.D."/>
            <person name="Santos A.J."/>
        </authorList>
    </citation>
    <scope>NUCLEOTIDE SEQUENCE [LARGE SCALE GENOMIC DNA]</scope>
</reference>
<accession>A0A0P1BBU4</accession>
<dbReference type="OrthoDB" id="3345469at2759"/>
<dbReference type="GO" id="GO:0005739">
    <property type="term" value="C:mitochondrion"/>
    <property type="evidence" value="ECO:0007669"/>
    <property type="project" value="TreeGrafter"/>
</dbReference>
<organism evidence="4 5">
    <name type="scientific">Ceraceosorus bombacis</name>
    <dbReference type="NCBI Taxonomy" id="401625"/>
    <lineage>
        <taxon>Eukaryota</taxon>
        <taxon>Fungi</taxon>
        <taxon>Dikarya</taxon>
        <taxon>Basidiomycota</taxon>
        <taxon>Ustilaginomycotina</taxon>
        <taxon>Exobasidiomycetes</taxon>
        <taxon>Ceraceosorales</taxon>
        <taxon>Ceraceosoraceae</taxon>
        <taxon>Ceraceosorus</taxon>
    </lineage>
</organism>
<evidence type="ECO:0000256" key="1">
    <source>
        <dbReference type="ARBA" id="ARBA00006964"/>
    </source>
</evidence>
<dbReference type="EMBL" id="CCYA01000192">
    <property type="protein sequence ID" value="CEH12924.1"/>
    <property type="molecule type" value="Genomic_DNA"/>
</dbReference>
<name>A0A0P1BBU4_9BASI</name>
<dbReference type="Gene3D" id="3.40.1390.30">
    <property type="entry name" value="NIF3 (NGG1p interacting factor 3)-like"/>
    <property type="match status" value="2"/>
</dbReference>
<keyword evidence="2" id="KW-0479">Metal-binding</keyword>
<dbReference type="GO" id="GO:0046872">
    <property type="term" value="F:metal ion binding"/>
    <property type="evidence" value="ECO:0007669"/>
    <property type="project" value="UniProtKB-KW"/>
</dbReference>
<dbReference type="InterPro" id="IPR002678">
    <property type="entry name" value="DUF34/NIF3"/>
</dbReference>
<dbReference type="STRING" id="401625.A0A0P1BBU4"/>
<dbReference type="SUPFAM" id="SSF102705">
    <property type="entry name" value="NIF3 (NGG1p interacting factor 3)-like"/>
    <property type="match status" value="1"/>
</dbReference>
<dbReference type="InterPro" id="IPR036069">
    <property type="entry name" value="DUF34/NIF3_sf"/>
</dbReference>
<keyword evidence="5" id="KW-1185">Reference proteome</keyword>
<feature type="compositionally biased region" description="Basic and acidic residues" evidence="3">
    <location>
        <begin position="393"/>
        <end position="404"/>
    </location>
</feature>
<evidence type="ECO:0000313" key="4">
    <source>
        <dbReference type="EMBL" id="CEH12924.1"/>
    </source>
</evidence>
<feature type="binding site" evidence="2">
    <location>
        <position position="342"/>
    </location>
    <ligand>
        <name>a divalent metal cation</name>
        <dbReference type="ChEBI" id="CHEBI:60240"/>
        <label>1</label>
    </ligand>
</feature>
<evidence type="ECO:0000256" key="3">
    <source>
        <dbReference type="SAM" id="MobiDB-lite"/>
    </source>
</evidence>
<comment type="similarity">
    <text evidence="1">Belongs to the GTP cyclohydrolase I type 2/NIF3 family.</text>
</comment>
<feature type="binding site" evidence="2">
    <location>
        <position position="346"/>
    </location>
    <ligand>
        <name>a divalent metal cation</name>
        <dbReference type="ChEBI" id="CHEBI:60240"/>
        <label>1</label>
    </ligand>
</feature>
<sequence length="418" mass="45763">MPEDHSWMGPLRATLPKSFQRSATLKDELLEDVLRSMHVIAPLALADTTWDNVGLISQAPVPRKGADKVYLAIDLTEEVANDILSKPKVGAAVIYHPIIFRPLKSLTLADSQQRSLLKLIQAGVSVYCPHTSLDAAVGGMTDWLAKAVAQSPFGVLESSDWRVNELADQQDSQLLRNLAMPFKIATILKDESTEELEYNPDLIFAGSRPVIKPIIPSDPKQAGHEAAGMGRLVTLPKPDFLDTVISHMREFVKVGTEQWTGDFTNFARDLHDPGNVVRVARAARHENGYQGKRISKIAVCPGSGGSVFKNVEADVYVTGELSHHEILHFTQQKHSSVVLLNHTNSERPYLPILALRLGAALELARHGRQGASGPPPSGKPALQKALDRVVVGNKDRDPIEDAGPKRPMRTLQEMLSPS</sequence>
<dbReference type="FunFam" id="3.40.1390.30:FF:000001">
    <property type="entry name" value="GTP cyclohydrolase 1 type 2"/>
    <property type="match status" value="1"/>
</dbReference>
<proteinExistence type="inferred from homology"/>